<dbReference type="Proteomes" id="UP001143480">
    <property type="component" value="Unassembled WGS sequence"/>
</dbReference>
<proteinExistence type="predicted"/>
<comment type="caution">
    <text evidence="2">The sequence shown here is derived from an EMBL/GenBank/DDBJ whole genome shotgun (WGS) entry which is preliminary data.</text>
</comment>
<evidence type="ECO:0000313" key="2">
    <source>
        <dbReference type="EMBL" id="GLL08742.1"/>
    </source>
</evidence>
<sequence>MVTSFPDDCTELDGAARKRRGRTYKRHRLLEPVHSGRRGMVRGRREISGKPFVQPIFRRSLGDVNERAEVITMAKKSKKSKKDKKGKKK</sequence>
<organism evidence="2 3">
    <name type="scientific">Dactylosporangium matsuzakiense</name>
    <dbReference type="NCBI Taxonomy" id="53360"/>
    <lineage>
        <taxon>Bacteria</taxon>
        <taxon>Bacillati</taxon>
        <taxon>Actinomycetota</taxon>
        <taxon>Actinomycetes</taxon>
        <taxon>Micromonosporales</taxon>
        <taxon>Micromonosporaceae</taxon>
        <taxon>Dactylosporangium</taxon>
    </lineage>
</organism>
<dbReference type="EMBL" id="BSFP01000186">
    <property type="protein sequence ID" value="GLL08742.1"/>
    <property type="molecule type" value="Genomic_DNA"/>
</dbReference>
<reference evidence="2" key="2">
    <citation type="submission" date="2023-01" db="EMBL/GenBank/DDBJ databases">
        <authorList>
            <person name="Sun Q."/>
            <person name="Evtushenko L."/>
        </authorList>
    </citation>
    <scope>NUCLEOTIDE SEQUENCE</scope>
    <source>
        <strain evidence="2">VKM Ac-1321</strain>
    </source>
</reference>
<feature type="region of interest" description="Disordered" evidence="1">
    <location>
        <begin position="1"/>
        <end position="20"/>
    </location>
</feature>
<evidence type="ECO:0000256" key="1">
    <source>
        <dbReference type="SAM" id="MobiDB-lite"/>
    </source>
</evidence>
<evidence type="ECO:0000313" key="3">
    <source>
        <dbReference type="Proteomes" id="UP001143480"/>
    </source>
</evidence>
<keyword evidence="3" id="KW-1185">Reference proteome</keyword>
<gene>
    <name evidence="2" type="ORF">GCM10017581_105130</name>
</gene>
<reference evidence="2" key="1">
    <citation type="journal article" date="2014" name="Int. J. Syst. Evol. Microbiol.">
        <title>Complete genome sequence of Corynebacterium casei LMG S-19264T (=DSM 44701T), isolated from a smear-ripened cheese.</title>
        <authorList>
            <consortium name="US DOE Joint Genome Institute (JGI-PGF)"/>
            <person name="Walter F."/>
            <person name="Albersmeier A."/>
            <person name="Kalinowski J."/>
            <person name="Ruckert C."/>
        </authorList>
    </citation>
    <scope>NUCLEOTIDE SEQUENCE</scope>
    <source>
        <strain evidence="2">VKM Ac-1321</strain>
    </source>
</reference>
<protein>
    <submittedName>
        <fullName evidence="2">Uncharacterized protein</fullName>
    </submittedName>
</protein>
<dbReference type="AlphaFoldDB" id="A0A9W6NTY9"/>
<accession>A0A9W6NTY9</accession>
<name>A0A9W6NTY9_9ACTN</name>